<sequence length="119" mass="13414">MSLRAAGGKIVKYLTRNRLLFLLCRDERKKRVRVQEKGCCPADGGSIDKLKVNNPTECTRRRFLYSGANTEEEEEAKKQQTQTKKNGPVEGCALSPLAAIFHNLSQKVNKKSHVKVAKR</sequence>
<feature type="region of interest" description="Disordered" evidence="1">
    <location>
        <begin position="69"/>
        <end position="88"/>
    </location>
</feature>
<comment type="caution">
    <text evidence="2">The sequence shown here is derived from an EMBL/GenBank/DDBJ whole genome shotgun (WGS) entry which is preliminary data.</text>
</comment>
<protein>
    <submittedName>
        <fullName evidence="2">Uncharacterized protein</fullName>
    </submittedName>
</protein>
<proteinExistence type="predicted"/>
<evidence type="ECO:0000256" key="1">
    <source>
        <dbReference type="SAM" id="MobiDB-lite"/>
    </source>
</evidence>
<dbReference type="Proteomes" id="UP001234178">
    <property type="component" value="Unassembled WGS sequence"/>
</dbReference>
<organism evidence="2 3">
    <name type="scientific">Daphnia magna</name>
    <dbReference type="NCBI Taxonomy" id="35525"/>
    <lineage>
        <taxon>Eukaryota</taxon>
        <taxon>Metazoa</taxon>
        <taxon>Ecdysozoa</taxon>
        <taxon>Arthropoda</taxon>
        <taxon>Crustacea</taxon>
        <taxon>Branchiopoda</taxon>
        <taxon>Diplostraca</taxon>
        <taxon>Cladocera</taxon>
        <taxon>Anomopoda</taxon>
        <taxon>Daphniidae</taxon>
        <taxon>Daphnia</taxon>
    </lineage>
</organism>
<keyword evidence="3" id="KW-1185">Reference proteome</keyword>
<reference evidence="2 3" key="1">
    <citation type="journal article" date="2023" name="Nucleic Acids Res.">
        <title>The hologenome of Daphnia magna reveals possible DNA methylation and microbiome-mediated evolution of the host genome.</title>
        <authorList>
            <person name="Chaturvedi A."/>
            <person name="Li X."/>
            <person name="Dhandapani V."/>
            <person name="Marshall H."/>
            <person name="Kissane S."/>
            <person name="Cuenca-Cambronero M."/>
            <person name="Asole G."/>
            <person name="Calvet F."/>
            <person name="Ruiz-Romero M."/>
            <person name="Marangio P."/>
            <person name="Guigo R."/>
            <person name="Rago D."/>
            <person name="Mirbahai L."/>
            <person name="Eastwood N."/>
            <person name="Colbourne J.K."/>
            <person name="Zhou J."/>
            <person name="Mallon E."/>
            <person name="Orsini L."/>
        </authorList>
    </citation>
    <scope>NUCLEOTIDE SEQUENCE [LARGE SCALE GENOMIC DNA]</scope>
    <source>
        <strain evidence="2">LRV0_1</strain>
    </source>
</reference>
<gene>
    <name evidence="2" type="ORF">OUZ56_014311</name>
</gene>
<dbReference type="EMBL" id="JAOYFB010000038">
    <property type="protein sequence ID" value="KAK4025236.1"/>
    <property type="molecule type" value="Genomic_DNA"/>
</dbReference>
<name>A0ABR0AJD1_9CRUS</name>
<evidence type="ECO:0000313" key="3">
    <source>
        <dbReference type="Proteomes" id="UP001234178"/>
    </source>
</evidence>
<evidence type="ECO:0000313" key="2">
    <source>
        <dbReference type="EMBL" id="KAK4025236.1"/>
    </source>
</evidence>
<accession>A0ABR0AJD1</accession>